<organism evidence="1 2">
    <name type="scientific">Chitinophaga rupis</name>
    <dbReference type="NCBI Taxonomy" id="573321"/>
    <lineage>
        <taxon>Bacteria</taxon>
        <taxon>Pseudomonadati</taxon>
        <taxon>Bacteroidota</taxon>
        <taxon>Chitinophagia</taxon>
        <taxon>Chitinophagales</taxon>
        <taxon>Chitinophagaceae</taxon>
        <taxon>Chitinophaga</taxon>
    </lineage>
</organism>
<sequence length="269" mass="31445">MTHQDNDWEIRSLQSQYKETMGIELTGHQAEKILLYEAEKSAGTSSFFSAWEELDYEQDQFQEILTPAQFEDYLSGKPARIKQIEESLIEHDKQYLPQLSAAEDRIVYYQETLIPALQKNLMLFSPVFYSVQEKIDFLKSEYKKHLAYSKKRMLVKHYRHSRTFQPTVLKIALLQHKQACLCPDYFSFKSKMDVPTKAVADYLLERLSAISENLLDALKDTLDQLKDFNTRNTAKHLGELRGWHTTLTIPNNIEELMLTILFDPGKYTC</sequence>
<proteinExistence type="predicted"/>
<dbReference type="Proteomes" id="UP000198984">
    <property type="component" value="Unassembled WGS sequence"/>
</dbReference>
<evidence type="ECO:0000313" key="1">
    <source>
        <dbReference type="EMBL" id="SEM00737.1"/>
    </source>
</evidence>
<dbReference type="EMBL" id="FOBB01000003">
    <property type="protein sequence ID" value="SEM00737.1"/>
    <property type="molecule type" value="Genomic_DNA"/>
</dbReference>
<accession>A0A1H7UW88</accession>
<keyword evidence="2" id="KW-1185">Reference proteome</keyword>
<gene>
    <name evidence="1" type="ORF">SAMN04488505_103117</name>
</gene>
<evidence type="ECO:0000313" key="2">
    <source>
        <dbReference type="Proteomes" id="UP000198984"/>
    </source>
</evidence>
<reference evidence="1 2" key="1">
    <citation type="submission" date="2016-10" db="EMBL/GenBank/DDBJ databases">
        <authorList>
            <person name="de Groot N.N."/>
        </authorList>
    </citation>
    <scope>NUCLEOTIDE SEQUENCE [LARGE SCALE GENOMIC DNA]</scope>
    <source>
        <strain evidence="1 2">DSM 21039</strain>
    </source>
</reference>
<dbReference type="AlphaFoldDB" id="A0A1H7UW88"/>
<dbReference type="RefSeq" id="WP_089912332.1">
    <property type="nucleotide sequence ID" value="NZ_FOBB01000003.1"/>
</dbReference>
<dbReference type="OrthoDB" id="669883at2"/>
<name>A0A1H7UW88_9BACT</name>
<protein>
    <submittedName>
        <fullName evidence="1">Uncharacterized protein</fullName>
    </submittedName>
</protein>